<sequence length="235" mass="27191">MEFRVHYRPPGSCRTLSVIVDADTREEAEYVAAIQYEFPSGTKVIEANPYNVHGLVRTEPKLDLYSEVRRRINDGYYDEWPLTLDERSRRRHQFSNEVAAIFGTRKGHDHLFETAERLARQFRLTGKTTIAGHVVDQHARLNLLDWYQQLKLVADHVVAAPVHGDPMEIVRPIDNRVGARIRRQARRDAAAKALFDAMLHRLLDWEGRPVAPDWAMQPEAIKDVFRRKVQATHGH</sequence>
<dbReference type="Proteomes" id="UP000199569">
    <property type="component" value="Unassembled WGS sequence"/>
</dbReference>
<dbReference type="RefSeq" id="WP_091136471.1">
    <property type="nucleotide sequence ID" value="NZ_FMVJ01000009.1"/>
</dbReference>
<dbReference type="STRING" id="549386.SAMN02927923_03113"/>
<keyword evidence="2" id="KW-1185">Reference proteome</keyword>
<evidence type="ECO:0000313" key="1">
    <source>
        <dbReference type="EMBL" id="SCY97017.1"/>
    </source>
</evidence>
<dbReference type="EMBL" id="FMVJ01000009">
    <property type="protein sequence ID" value="SCY97017.1"/>
    <property type="molecule type" value="Genomic_DNA"/>
</dbReference>
<proteinExistence type="predicted"/>
<gene>
    <name evidence="1" type="ORF">SAMN02927923_03113</name>
</gene>
<dbReference type="OrthoDB" id="8016943at2"/>
<reference evidence="1 2" key="1">
    <citation type="submission" date="2016-10" db="EMBL/GenBank/DDBJ databases">
        <authorList>
            <person name="de Groot N.N."/>
        </authorList>
    </citation>
    <scope>NUCLEOTIDE SEQUENCE [LARGE SCALE GENOMIC DNA]</scope>
    <source>
        <strain evidence="1 2">CGMCC 1.7666</strain>
    </source>
</reference>
<organism evidence="1 2">
    <name type="scientific">Microvirga guangxiensis</name>
    <dbReference type="NCBI Taxonomy" id="549386"/>
    <lineage>
        <taxon>Bacteria</taxon>
        <taxon>Pseudomonadati</taxon>
        <taxon>Pseudomonadota</taxon>
        <taxon>Alphaproteobacteria</taxon>
        <taxon>Hyphomicrobiales</taxon>
        <taxon>Methylobacteriaceae</taxon>
        <taxon>Microvirga</taxon>
    </lineage>
</organism>
<name>A0A1G5K912_9HYPH</name>
<protein>
    <submittedName>
        <fullName evidence="1">Uncharacterized protein</fullName>
    </submittedName>
</protein>
<evidence type="ECO:0000313" key="2">
    <source>
        <dbReference type="Proteomes" id="UP000199569"/>
    </source>
</evidence>
<dbReference type="AlphaFoldDB" id="A0A1G5K912"/>
<accession>A0A1G5K912</accession>